<dbReference type="GO" id="GO:0009102">
    <property type="term" value="P:biotin biosynthetic process"/>
    <property type="evidence" value="ECO:0007669"/>
    <property type="project" value="TreeGrafter"/>
</dbReference>
<evidence type="ECO:0000256" key="5">
    <source>
        <dbReference type="ARBA" id="ARBA00022898"/>
    </source>
</evidence>
<sequence length="466" mass="51416">MQPNSNRARDKAYVVHQHTNLAIYDRDGGTLITGGDGVYVTDEDGKRYLEAMAGMWSASLGFSEHRLAEVAYRQMKALPYYHTFYARGHLPSVDLAETLLAIAPRQPGAEPLTKVMFHCSGSESNDTAIKLIWYYHNAIGKPNKKRIIGRHRGYHGCTIATASVSGNPTMHQDFDLPLPGFLHADNPHYYRFHEEGESEEAFSQRMADNLERLILDNDPGTIAAFFAEPVQGGGGAITPPARYFELIQPILKKYDILFLVDEVICGFGRTGSLWGCQTYDLRPDLVTCGKALSASYQPISALMLTQKIFDAMMAESEKLGSFAHGYTHSAHPVACAVALETLNIYESDGTVEHVRRVAPVFLDGLRSLLDHPMMGDVRGVGLFAGVELMADGGKRIPFPPALKVGQQVQDECQALGLIVRCIGDRIALTPPLIITADEVAELVRLFRQGLDNVWARIRDDQRVAAV</sequence>
<accession>A0A5C4L8F8</accession>
<dbReference type="InterPro" id="IPR015422">
    <property type="entry name" value="PyrdxlP-dep_Trfase_small"/>
</dbReference>
<dbReference type="GO" id="GO:0009448">
    <property type="term" value="P:gamma-aminobutyric acid metabolic process"/>
    <property type="evidence" value="ECO:0007669"/>
    <property type="project" value="TreeGrafter"/>
</dbReference>
<evidence type="ECO:0000256" key="2">
    <source>
        <dbReference type="ARBA" id="ARBA00008954"/>
    </source>
</evidence>
<dbReference type="NCBIfam" id="NF004767">
    <property type="entry name" value="PRK06105.1"/>
    <property type="match status" value="1"/>
</dbReference>
<dbReference type="InterPro" id="IPR049704">
    <property type="entry name" value="Aminotrans_3_PPA_site"/>
</dbReference>
<dbReference type="InterPro" id="IPR015424">
    <property type="entry name" value="PyrdxlP-dep_Trfase"/>
</dbReference>
<gene>
    <name evidence="7" type="ORF">FF100_32815</name>
</gene>
<dbReference type="CDD" id="cd00610">
    <property type="entry name" value="OAT_like"/>
    <property type="match status" value="1"/>
</dbReference>
<dbReference type="PIRSF" id="PIRSF000521">
    <property type="entry name" value="Transaminase_4ab_Lys_Orn"/>
    <property type="match status" value="1"/>
</dbReference>
<dbReference type="PANTHER" id="PTHR42684:SF3">
    <property type="entry name" value="ADENOSYLMETHIONINE-8-AMINO-7-OXONONANOATE AMINOTRANSFERASE"/>
    <property type="match status" value="1"/>
</dbReference>
<name>A0A5C4L8F8_9HYPH</name>
<dbReference type="Gene3D" id="3.40.640.10">
    <property type="entry name" value="Type I PLP-dependent aspartate aminotransferase-like (Major domain)"/>
    <property type="match status" value="1"/>
</dbReference>
<protein>
    <submittedName>
        <fullName evidence="7">Aminotransferase class III-fold pyridoxal phosphate-dependent enzyme</fullName>
    </submittedName>
</protein>
<dbReference type="SUPFAM" id="SSF53383">
    <property type="entry name" value="PLP-dependent transferases"/>
    <property type="match status" value="1"/>
</dbReference>
<evidence type="ECO:0000313" key="8">
    <source>
        <dbReference type="Proteomes" id="UP000305267"/>
    </source>
</evidence>
<comment type="similarity">
    <text evidence="2 6">Belongs to the class-III pyridoxal-phosphate-dependent aminotransferase family.</text>
</comment>
<dbReference type="OrthoDB" id="9801834at2"/>
<evidence type="ECO:0000256" key="3">
    <source>
        <dbReference type="ARBA" id="ARBA00022576"/>
    </source>
</evidence>
<dbReference type="GO" id="GO:0030170">
    <property type="term" value="F:pyridoxal phosphate binding"/>
    <property type="evidence" value="ECO:0007669"/>
    <property type="project" value="InterPro"/>
</dbReference>
<comment type="caution">
    <text evidence="7">The sequence shown here is derived from an EMBL/GenBank/DDBJ whole genome shotgun (WGS) entry which is preliminary data.</text>
</comment>
<dbReference type="InterPro" id="IPR005814">
    <property type="entry name" value="Aminotrans_3"/>
</dbReference>
<evidence type="ECO:0000313" key="7">
    <source>
        <dbReference type="EMBL" id="TNC07302.1"/>
    </source>
</evidence>
<organism evidence="7 8">
    <name type="scientific">Methylobacterium terricola</name>
    <dbReference type="NCBI Taxonomy" id="2583531"/>
    <lineage>
        <taxon>Bacteria</taxon>
        <taxon>Pseudomonadati</taxon>
        <taxon>Pseudomonadota</taxon>
        <taxon>Alphaproteobacteria</taxon>
        <taxon>Hyphomicrobiales</taxon>
        <taxon>Methylobacteriaceae</taxon>
        <taxon>Methylobacterium</taxon>
    </lineage>
</organism>
<keyword evidence="8" id="KW-1185">Reference proteome</keyword>
<dbReference type="FunFam" id="3.40.640.10:FF:000014">
    <property type="entry name" value="Adenosylmethionine-8-amino-7-oxononanoate aminotransferase, probable"/>
    <property type="match status" value="1"/>
</dbReference>
<evidence type="ECO:0000256" key="6">
    <source>
        <dbReference type="RuleBase" id="RU003560"/>
    </source>
</evidence>
<dbReference type="InterPro" id="IPR015421">
    <property type="entry name" value="PyrdxlP-dep_Trfase_major"/>
</dbReference>
<dbReference type="PROSITE" id="PS00600">
    <property type="entry name" value="AA_TRANSFER_CLASS_3"/>
    <property type="match status" value="1"/>
</dbReference>
<keyword evidence="3 7" id="KW-0032">Aminotransferase</keyword>
<dbReference type="EMBL" id="VDDA01000037">
    <property type="protein sequence ID" value="TNC07302.1"/>
    <property type="molecule type" value="Genomic_DNA"/>
</dbReference>
<dbReference type="Pfam" id="PF00202">
    <property type="entry name" value="Aminotran_3"/>
    <property type="match status" value="1"/>
</dbReference>
<comment type="cofactor">
    <cofactor evidence="1">
        <name>pyridoxal 5'-phosphate</name>
        <dbReference type="ChEBI" id="CHEBI:597326"/>
    </cofactor>
</comment>
<proteinExistence type="inferred from homology"/>
<reference evidence="7 8" key="1">
    <citation type="submission" date="2019-06" db="EMBL/GenBank/DDBJ databases">
        <title>Genome of Methylobacterium sp. 17Sr1-39.</title>
        <authorList>
            <person name="Seo T."/>
        </authorList>
    </citation>
    <scope>NUCLEOTIDE SEQUENCE [LARGE SCALE GENOMIC DNA]</scope>
    <source>
        <strain evidence="7 8">17Sr1-39</strain>
    </source>
</reference>
<keyword evidence="4 7" id="KW-0808">Transferase</keyword>
<evidence type="ECO:0000256" key="1">
    <source>
        <dbReference type="ARBA" id="ARBA00001933"/>
    </source>
</evidence>
<evidence type="ECO:0000256" key="4">
    <source>
        <dbReference type="ARBA" id="ARBA00022679"/>
    </source>
</evidence>
<dbReference type="GO" id="GO:0004015">
    <property type="term" value="F:adenosylmethionine-8-amino-7-oxononanoate transaminase activity"/>
    <property type="evidence" value="ECO:0007669"/>
    <property type="project" value="TreeGrafter"/>
</dbReference>
<dbReference type="RefSeq" id="WP_139040222.1">
    <property type="nucleotide sequence ID" value="NZ_VDDA01000037.1"/>
</dbReference>
<dbReference type="Proteomes" id="UP000305267">
    <property type="component" value="Unassembled WGS sequence"/>
</dbReference>
<dbReference type="AlphaFoldDB" id="A0A5C4L8F8"/>
<keyword evidence="5 6" id="KW-0663">Pyridoxal phosphate</keyword>
<dbReference type="PANTHER" id="PTHR42684">
    <property type="entry name" value="ADENOSYLMETHIONINE-8-AMINO-7-OXONONANOATE AMINOTRANSFERASE"/>
    <property type="match status" value="1"/>
</dbReference>
<dbReference type="Gene3D" id="3.90.1150.10">
    <property type="entry name" value="Aspartate Aminotransferase, domain 1"/>
    <property type="match status" value="1"/>
</dbReference>